<name>A0A853BIF9_9ACTN</name>
<comment type="caution">
    <text evidence="8">The sequence shown here is derived from an EMBL/GenBank/DDBJ whole genome shotgun (WGS) entry which is preliminary data.</text>
</comment>
<evidence type="ECO:0000256" key="2">
    <source>
        <dbReference type="ARBA" id="ARBA00022475"/>
    </source>
</evidence>
<dbReference type="EMBL" id="JACCFO010000001">
    <property type="protein sequence ID" value="NYI95288.1"/>
    <property type="molecule type" value="Genomic_DNA"/>
</dbReference>
<keyword evidence="5" id="KW-0472">Membrane</keyword>
<evidence type="ECO:0000313" key="9">
    <source>
        <dbReference type="Proteomes" id="UP000575985"/>
    </source>
</evidence>
<dbReference type="InterPro" id="IPR050545">
    <property type="entry name" value="Mycobact_MmpL"/>
</dbReference>
<keyword evidence="2" id="KW-1003">Cell membrane</keyword>
<dbReference type="Proteomes" id="UP000575985">
    <property type="component" value="Unassembled WGS sequence"/>
</dbReference>
<evidence type="ECO:0000256" key="4">
    <source>
        <dbReference type="ARBA" id="ARBA00022989"/>
    </source>
</evidence>
<feature type="region of interest" description="Disordered" evidence="6">
    <location>
        <begin position="77"/>
        <end position="99"/>
    </location>
</feature>
<keyword evidence="3" id="KW-0812">Transmembrane</keyword>
<keyword evidence="9" id="KW-1185">Reference proteome</keyword>
<dbReference type="PANTHER" id="PTHR33406:SF13">
    <property type="entry name" value="MEMBRANE PROTEIN YDFJ"/>
    <property type="match status" value="1"/>
</dbReference>
<dbReference type="SUPFAM" id="SSF82866">
    <property type="entry name" value="Multidrug efflux transporter AcrB transmembrane domain"/>
    <property type="match status" value="1"/>
</dbReference>
<organism evidence="8 9">
    <name type="scientific">Streptomonospora nanhaiensis</name>
    <dbReference type="NCBI Taxonomy" id="1323731"/>
    <lineage>
        <taxon>Bacteria</taxon>
        <taxon>Bacillati</taxon>
        <taxon>Actinomycetota</taxon>
        <taxon>Actinomycetes</taxon>
        <taxon>Streptosporangiales</taxon>
        <taxon>Nocardiopsidaceae</taxon>
        <taxon>Streptomonospora</taxon>
    </lineage>
</organism>
<keyword evidence="4" id="KW-1133">Transmembrane helix</keyword>
<evidence type="ECO:0000259" key="7">
    <source>
        <dbReference type="Pfam" id="PF03176"/>
    </source>
</evidence>
<dbReference type="GO" id="GO:0005886">
    <property type="term" value="C:plasma membrane"/>
    <property type="evidence" value="ECO:0007669"/>
    <property type="project" value="UniProtKB-SubCell"/>
</dbReference>
<proteinExistence type="predicted"/>
<evidence type="ECO:0000256" key="6">
    <source>
        <dbReference type="SAM" id="MobiDB-lite"/>
    </source>
</evidence>
<dbReference type="PANTHER" id="PTHR33406">
    <property type="entry name" value="MEMBRANE PROTEIN MJ1562-RELATED"/>
    <property type="match status" value="1"/>
</dbReference>
<evidence type="ECO:0000313" key="8">
    <source>
        <dbReference type="EMBL" id="NYI95288.1"/>
    </source>
</evidence>
<reference evidence="8 9" key="1">
    <citation type="submission" date="2020-07" db="EMBL/GenBank/DDBJ databases">
        <title>Sequencing the genomes of 1000 actinobacteria strains.</title>
        <authorList>
            <person name="Klenk H.-P."/>
        </authorList>
    </citation>
    <scope>NUCLEOTIDE SEQUENCE [LARGE SCALE GENOMIC DNA]</scope>
    <source>
        <strain evidence="8 9">DSM 45927</strain>
    </source>
</reference>
<dbReference type="Pfam" id="PF03176">
    <property type="entry name" value="MMPL"/>
    <property type="match status" value="1"/>
</dbReference>
<accession>A0A853BIF9</accession>
<feature type="compositionally biased region" description="Basic and acidic residues" evidence="6">
    <location>
        <begin position="85"/>
        <end position="99"/>
    </location>
</feature>
<sequence>MIMVAVFSAFVFGHNEMVRPIAFALAVGVLLDAFLVRMTLVPAVMALFGRAAWWLPRWLDALLPNVDVEGERLAPVPAGGAAGADEERAAEDERGAARR</sequence>
<comment type="subcellular location">
    <subcellularLocation>
        <location evidence="1">Cell membrane</location>
        <topology evidence="1">Multi-pass membrane protein</topology>
    </subcellularLocation>
</comment>
<evidence type="ECO:0000256" key="1">
    <source>
        <dbReference type="ARBA" id="ARBA00004651"/>
    </source>
</evidence>
<gene>
    <name evidence="8" type="ORF">HNR12_001565</name>
</gene>
<protein>
    <submittedName>
        <fullName evidence="8">Putative membrane protein YdfJ with MMPL/SSD domain</fullName>
    </submittedName>
</protein>
<dbReference type="InterPro" id="IPR004869">
    <property type="entry name" value="MMPL_dom"/>
</dbReference>
<evidence type="ECO:0000256" key="3">
    <source>
        <dbReference type="ARBA" id="ARBA00022692"/>
    </source>
</evidence>
<dbReference type="Gene3D" id="1.20.1640.10">
    <property type="entry name" value="Multidrug efflux transporter AcrB transmembrane domain"/>
    <property type="match status" value="1"/>
</dbReference>
<dbReference type="AlphaFoldDB" id="A0A853BIF9"/>
<feature type="domain" description="Membrane transport protein MMPL" evidence="7">
    <location>
        <begin position="2"/>
        <end position="56"/>
    </location>
</feature>
<evidence type="ECO:0000256" key="5">
    <source>
        <dbReference type="ARBA" id="ARBA00023136"/>
    </source>
</evidence>